<dbReference type="Proteomes" id="UP001595975">
    <property type="component" value="Unassembled WGS sequence"/>
</dbReference>
<dbReference type="RefSeq" id="WP_380223435.1">
    <property type="nucleotide sequence ID" value="NZ_JBHSOF010000002.1"/>
</dbReference>
<dbReference type="CDD" id="cd00093">
    <property type="entry name" value="HTH_XRE"/>
    <property type="match status" value="1"/>
</dbReference>
<accession>A0ABW0WUR6</accession>
<evidence type="ECO:0000259" key="1">
    <source>
        <dbReference type="PROSITE" id="PS50943"/>
    </source>
</evidence>
<feature type="domain" description="HTH cro/C1-type" evidence="1">
    <location>
        <begin position="18"/>
        <end position="73"/>
    </location>
</feature>
<dbReference type="Gene3D" id="1.10.260.40">
    <property type="entry name" value="lambda repressor-like DNA-binding domains"/>
    <property type="match status" value="1"/>
</dbReference>
<dbReference type="Pfam" id="PF19054">
    <property type="entry name" value="DUF5753"/>
    <property type="match status" value="1"/>
</dbReference>
<sequence>MAAAAGPTVRRRQLGAELRRRREEAGLSHDEVSDALTSMSQPKLSRIENGRGATKVDDVKKLLALYRCEDTDLVSALVDLAKNGAHRGMWWQSYGAHIGQALGDLISLEASASSVRAYEGAFIPGLLQTPAYAREIIKKLSMRPNVNVEALVDVRMARQGALTRTEPLTLWGVIHEAAIRSGVGGPKVMAEQLARLVDRASQPNINIQVMPIGAPAHHGMGGAFTILGFPQRQDLDVALVEGTLSNFWVEDASDVEQYAAKFDAIRADALGLDDSLAIITEQRDNIT</sequence>
<dbReference type="PROSITE" id="PS50943">
    <property type="entry name" value="HTH_CROC1"/>
    <property type="match status" value="1"/>
</dbReference>
<keyword evidence="3" id="KW-1185">Reference proteome</keyword>
<comment type="caution">
    <text evidence="2">The sequence shown here is derived from an EMBL/GenBank/DDBJ whole genome shotgun (WGS) entry which is preliminary data.</text>
</comment>
<reference evidence="3" key="1">
    <citation type="journal article" date="2019" name="Int. J. Syst. Evol. Microbiol.">
        <title>The Global Catalogue of Microorganisms (GCM) 10K type strain sequencing project: providing services to taxonomists for standard genome sequencing and annotation.</title>
        <authorList>
            <consortium name="The Broad Institute Genomics Platform"/>
            <consortium name="The Broad Institute Genome Sequencing Center for Infectious Disease"/>
            <person name="Wu L."/>
            <person name="Ma J."/>
        </authorList>
    </citation>
    <scope>NUCLEOTIDE SEQUENCE [LARGE SCALE GENOMIC DNA]</scope>
    <source>
        <strain evidence="3">CGMCC 4.1437</strain>
    </source>
</reference>
<name>A0ABW0WUR6_9ACTN</name>
<evidence type="ECO:0000313" key="3">
    <source>
        <dbReference type="Proteomes" id="UP001595975"/>
    </source>
</evidence>
<dbReference type="SMART" id="SM00530">
    <property type="entry name" value="HTH_XRE"/>
    <property type="match status" value="1"/>
</dbReference>
<dbReference type="EMBL" id="JBHSOF010000002">
    <property type="protein sequence ID" value="MFC5661845.1"/>
    <property type="molecule type" value="Genomic_DNA"/>
</dbReference>
<proteinExistence type="predicted"/>
<dbReference type="InterPro" id="IPR001387">
    <property type="entry name" value="Cro/C1-type_HTH"/>
</dbReference>
<dbReference type="Pfam" id="PF13560">
    <property type="entry name" value="HTH_31"/>
    <property type="match status" value="1"/>
</dbReference>
<evidence type="ECO:0000313" key="2">
    <source>
        <dbReference type="EMBL" id="MFC5661845.1"/>
    </source>
</evidence>
<gene>
    <name evidence="2" type="ORF">ACFP3U_02480</name>
</gene>
<protein>
    <submittedName>
        <fullName evidence="2">Helix-turn-helix domain-containing protein</fullName>
    </submittedName>
</protein>
<organism evidence="2 3">
    <name type="scientific">Kitasatospora misakiensis</name>
    <dbReference type="NCBI Taxonomy" id="67330"/>
    <lineage>
        <taxon>Bacteria</taxon>
        <taxon>Bacillati</taxon>
        <taxon>Actinomycetota</taxon>
        <taxon>Actinomycetes</taxon>
        <taxon>Kitasatosporales</taxon>
        <taxon>Streptomycetaceae</taxon>
        <taxon>Kitasatospora</taxon>
    </lineage>
</organism>
<dbReference type="SUPFAM" id="SSF47413">
    <property type="entry name" value="lambda repressor-like DNA-binding domains"/>
    <property type="match status" value="1"/>
</dbReference>
<dbReference type="InterPro" id="IPR043917">
    <property type="entry name" value="DUF5753"/>
</dbReference>
<dbReference type="InterPro" id="IPR010982">
    <property type="entry name" value="Lambda_DNA-bd_dom_sf"/>
</dbReference>